<dbReference type="GO" id="GO:1990841">
    <property type="term" value="F:promoter-specific chromatin binding"/>
    <property type="evidence" value="ECO:0007669"/>
    <property type="project" value="TreeGrafter"/>
</dbReference>
<keyword evidence="2 8" id="KW-0853">WD repeat</keyword>
<dbReference type="CDD" id="cd10017">
    <property type="entry name" value="B3_DNA"/>
    <property type="match status" value="1"/>
</dbReference>
<dbReference type="InterPro" id="IPR019775">
    <property type="entry name" value="WD40_repeat_CS"/>
</dbReference>
<comment type="caution">
    <text evidence="11">The sequence shown here is derived from an EMBL/GenBank/DDBJ whole genome shotgun (WGS) entry which is preliminary data.</text>
</comment>
<keyword evidence="4" id="KW-0805">Transcription regulation</keyword>
<evidence type="ECO:0000256" key="4">
    <source>
        <dbReference type="ARBA" id="ARBA00023015"/>
    </source>
</evidence>
<dbReference type="InterPro" id="IPR051350">
    <property type="entry name" value="WD_repeat-ST_regulator"/>
</dbReference>
<dbReference type="InterPro" id="IPR003340">
    <property type="entry name" value="B3_DNA-bd"/>
</dbReference>
<protein>
    <recommendedName>
        <fullName evidence="10">TF-B3 domain-containing protein</fullName>
    </recommendedName>
</protein>
<keyword evidence="9" id="KW-0175">Coiled coil</keyword>
<evidence type="ECO:0000256" key="3">
    <source>
        <dbReference type="ARBA" id="ARBA00022737"/>
    </source>
</evidence>
<dbReference type="Pfam" id="PF00400">
    <property type="entry name" value="WD40"/>
    <property type="match status" value="2"/>
</dbReference>
<evidence type="ECO:0000313" key="11">
    <source>
        <dbReference type="EMBL" id="KAF2284437.1"/>
    </source>
</evidence>
<dbReference type="SMART" id="SM01019">
    <property type="entry name" value="B3"/>
    <property type="match status" value="1"/>
</dbReference>
<dbReference type="PROSITE" id="PS50294">
    <property type="entry name" value="WD_REPEATS_REGION"/>
    <property type="match status" value="1"/>
</dbReference>
<dbReference type="PROSITE" id="PS50082">
    <property type="entry name" value="WD_REPEATS_2"/>
    <property type="match status" value="1"/>
</dbReference>
<dbReference type="PROSITE" id="PS50863">
    <property type="entry name" value="B3"/>
    <property type="match status" value="1"/>
</dbReference>
<dbReference type="AlphaFoldDB" id="A0A6A6K6X0"/>
<keyword evidence="6" id="KW-0804">Transcription</keyword>
<evidence type="ECO:0000256" key="7">
    <source>
        <dbReference type="ARBA" id="ARBA00023242"/>
    </source>
</evidence>
<dbReference type="InterPro" id="IPR015300">
    <property type="entry name" value="DNA-bd_pseudobarrel_sf"/>
</dbReference>
<comment type="subcellular location">
    <subcellularLocation>
        <location evidence="1">Nucleus</location>
    </subcellularLocation>
</comment>
<evidence type="ECO:0000256" key="8">
    <source>
        <dbReference type="PROSITE-ProRule" id="PRU00221"/>
    </source>
</evidence>
<evidence type="ECO:0000256" key="5">
    <source>
        <dbReference type="ARBA" id="ARBA00023125"/>
    </source>
</evidence>
<evidence type="ECO:0000256" key="6">
    <source>
        <dbReference type="ARBA" id="ARBA00023163"/>
    </source>
</evidence>
<evidence type="ECO:0000256" key="9">
    <source>
        <dbReference type="SAM" id="Coils"/>
    </source>
</evidence>
<keyword evidence="7" id="KW-0539">Nucleus</keyword>
<dbReference type="SUPFAM" id="SSF101936">
    <property type="entry name" value="DNA-binding pseudobarrel domain"/>
    <property type="match status" value="1"/>
</dbReference>
<dbReference type="InterPro" id="IPR036322">
    <property type="entry name" value="WD40_repeat_dom_sf"/>
</dbReference>
<proteinExistence type="predicted"/>
<dbReference type="SUPFAM" id="SSF50978">
    <property type="entry name" value="WD40 repeat-like"/>
    <property type="match status" value="1"/>
</dbReference>
<sequence length="858" mass="96650">MAEEEAIQENFNTSTMETQINHNNFKKDVDPELFSCLLQPATADSDPDYIGIRRLLLYRKAESGDLRRLDWRCNGKGYVSYRNYIRRPRNWENQQMPSFQSTPGNSGRWLQCPSPLSHLFEVESWSSSRNLTGNLASTHRSSFSSSTSDMDHPRRRGVEPAYSFVGMHCIFDQCKSAVTVLKFGHMSSDLLAYGAADGTLTVCTVSEQPSVLKQLKGHSRDVTDFDFSSNNQYIASSSMDKTVRVWELSQGLCIRVIYGVSSQLCIRFHPVNNNFLSAGNENKEITVFNFSTGRIIHKSVFDAKVTSMDHDHTGQLIFCGDAQGCIYCVSMDSHIGALSRSHRHRNSKSKSPVTTVQYRSFSLLAGGPVLLTCTQDGNLSFFSVALEIQGYLTLRCSLKLAPRLHSIRASFCPLLSLEKGEYIVVGSDDSNVYFYDLTRPRHTCVNKLQGHRFPVIGVAWNHGENLLASSDLYGIVIPKRGRPAKMREILLGGKSLAVIKMTNKQKMNYGNSPAFIFTTFSHKRKRVTTASLYDNEGVKSAVLKRAEEVQANLVPEFPSMIKCMLPSHVSGGFWLGLNKQFCNEHMPKQDTMIVLEDESGINYQTKFLVEKVGLSGGWRGFSIAHKLLEGDVLVFQLVKPTKFKVYIVKTNGLEEVDGALGLLKLDACKKQMSHENLSTATEEIEYGSEDFGFDVLDGMRLSESAVDFNQVKSFEDFDILINGLVINPELSKHLQSKYYDLCCSQRSFLHEQLLGGLNCKLAAGKTLKAFQTLGMNIHFLLDRLDQLKSLAAKSKRHKEARLERVNAEEEMRTLEKRLLEIKEITSRLDIEIQQLEGNAENYELKFQELAKAPWYPKA</sequence>
<dbReference type="GO" id="GO:0005634">
    <property type="term" value="C:nucleus"/>
    <property type="evidence" value="ECO:0007669"/>
    <property type="project" value="UniProtKB-SubCell"/>
</dbReference>
<reference evidence="11 12" key="1">
    <citation type="journal article" date="2020" name="Mol. Plant">
        <title>The Chromosome-Based Rubber Tree Genome Provides New Insights into Spurge Genome Evolution and Rubber Biosynthesis.</title>
        <authorList>
            <person name="Liu J."/>
            <person name="Shi C."/>
            <person name="Shi C.C."/>
            <person name="Li W."/>
            <person name="Zhang Q.J."/>
            <person name="Zhang Y."/>
            <person name="Li K."/>
            <person name="Lu H.F."/>
            <person name="Shi C."/>
            <person name="Zhu S.T."/>
            <person name="Xiao Z.Y."/>
            <person name="Nan H."/>
            <person name="Yue Y."/>
            <person name="Zhu X.G."/>
            <person name="Wu Y."/>
            <person name="Hong X.N."/>
            <person name="Fan G.Y."/>
            <person name="Tong Y."/>
            <person name="Zhang D."/>
            <person name="Mao C.L."/>
            <person name="Liu Y.L."/>
            <person name="Hao S.J."/>
            <person name="Liu W.Q."/>
            <person name="Lv M.Q."/>
            <person name="Zhang H.B."/>
            <person name="Liu Y."/>
            <person name="Hu-Tang G.R."/>
            <person name="Wang J.P."/>
            <person name="Wang J.H."/>
            <person name="Sun Y.H."/>
            <person name="Ni S.B."/>
            <person name="Chen W.B."/>
            <person name="Zhang X.C."/>
            <person name="Jiao Y.N."/>
            <person name="Eichler E.E."/>
            <person name="Li G.H."/>
            <person name="Liu X."/>
            <person name="Gao L.Z."/>
        </authorList>
    </citation>
    <scope>NUCLEOTIDE SEQUENCE [LARGE SCALE GENOMIC DNA]</scope>
    <source>
        <strain evidence="12">cv. GT1</strain>
        <tissue evidence="11">Leaf</tissue>
    </source>
</reference>
<dbReference type="InterPro" id="IPR015943">
    <property type="entry name" value="WD40/YVTN_repeat-like_dom_sf"/>
</dbReference>
<dbReference type="Gene3D" id="2.130.10.10">
    <property type="entry name" value="YVTN repeat-like/Quinoprotein amine dehydrogenase"/>
    <property type="match status" value="1"/>
</dbReference>
<evidence type="ECO:0000313" key="12">
    <source>
        <dbReference type="Proteomes" id="UP000467840"/>
    </source>
</evidence>
<dbReference type="InterPro" id="IPR001680">
    <property type="entry name" value="WD40_rpt"/>
</dbReference>
<dbReference type="Gene3D" id="2.40.330.10">
    <property type="entry name" value="DNA-binding pseudobarrel domain"/>
    <property type="match status" value="1"/>
</dbReference>
<feature type="coiled-coil region" evidence="9">
    <location>
        <begin position="790"/>
        <end position="852"/>
    </location>
</feature>
<dbReference type="EMBL" id="JAAGAX010000018">
    <property type="protein sequence ID" value="KAF2284437.1"/>
    <property type="molecule type" value="Genomic_DNA"/>
</dbReference>
<feature type="domain" description="TF-B3" evidence="10">
    <location>
        <begin position="560"/>
        <end position="651"/>
    </location>
</feature>
<dbReference type="PANTHER" id="PTHR22838:SF4">
    <property type="entry name" value="WD REPEAT-CONTAINING PROTEIN 13"/>
    <property type="match status" value="1"/>
</dbReference>
<evidence type="ECO:0000256" key="2">
    <source>
        <dbReference type="ARBA" id="ARBA00022574"/>
    </source>
</evidence>
<keyword evidence="5" id="KW-0238">DNA-binding</keyword>
<keyword evidence="12" id="KW-1185">Reference proteome</keyword>
<dbReference type="SMART" id="SM00320">
    <property type="entry name" value="WD40"/>
    <property type="match status" value="7"/>
</dbReference>
<gene>
    <name evidence="11" type="ORF">GH714_021863</name>
</gene>
<organism evidence="11 12">
    <name type="scientific">Hevea brasiliensis</name>
    <name type="common">Para rubber tree</name>
    <name type="synonym">Siphonia brasiliensis</name>
    <dbReference type="NCBI Taxonomy" id="3981"/>
    <lineage>
        <taxon>Eukaryota</taxon>
        <taxon>Viridiplantae</taxon>
        <taxon>Streptophyta</taxon>
        <taxon>Embryophyta</taxon>
        <taxon>Tracheophyta</taxon>
        <taxon>Spermatophyta</taxon>
        <taxon>Magnoliopsida</taxon>
        <taxon>eudicotyledons</taxon>
        <taxon>Gunneridae</taxon>
        <taxon>Pentapetalae</taxon>
        <taxon>rosids</taxon>
        <taxon>fabids</taxon>
        <taxon>Malpighiales</taxon>
        <taxon>Euphorbiaceae</taxon>
        <taxon>Crotonoideae</taxon>
        <taxon>Micrandreae</taxon>
        <taxon>Hevea</taxon>
    </lineage>
</organism>
<dbReference type="Pfam" id="PF02362">
    <property type="entry name" value="B3"/>
    <property type="match status" value="1"/>
</dbReference>
<name>A0A6A6K6X0_HEVBR</name>
<dbReference type="Proteomes" id="UP000467840">
    <property type="component" value="Chromosome 12"/>
</dbReference>
<dbReference type="PROSITE" id="PS00678">
    <property type="entry name" value="WD_REPEATS_1"/>
    <property type="match status" value="1"/>
</dbReference>
<accession>A0A6A6K6X0</accession>
<keyword evidence="3" id="KW-0677">Repeat</keyword>
<evidence type="ECO:0000256" key="1">
    <source>
        <dbReference type="ARBA" id="ARBA00004123"/>
    </source>
</evidence>
<feature type="repeat" description="WD" evidence="8">
    <location>
        <begin position="215"/>
        <end position="256"/>
    </location>
</feature>
<dbReference type="GO" id="GO:0003677">
    <property type="term" value="F:DNA binding"/>
    <property type="evidence" value="ECO:0007669"/>
    <property type="project" value="UniProtKB-KW"/>
</dbReference>
<evidence type="ECO:0000259" key="10">
    <source>
        <dbReference type="PROSITE" id="PS50863"/>
    </source>
</evidence>
<dbReference type="PANTHER" id="PTHR22838">
    <property type="entry name" value="WD REPEAT PROTEIN 26-RELATED"/>
    <property type="match status" value="1"/>
</dbReference>